<evidence type="ECO:0000313" key="3">
    <source>
        <dbReference type="Proteomes" id="UP000300067"/>
    </source>
</evidence>
<evidence type="ECO:0000313" key="2">
    <source>
        <dbReference type="EMBL" id="QCR14809.1"/>
    </source>
</evidence>
<name>A0A4P8QYK4_METMZ</name>
<accession>A0A4P8QYK4</accession>
<keyword evidence="1" id="KW-0812">Transmembrane</keyword>
<proteinExistence type="predicted"/>
<dbReference type="RefSeq" id="WP_137726626.1">
    <property type="nucleotide sequence ID" value="NZ_CP029709.1"/>
</dbReference>
<evidence type="ECO:0000256" key="1">
    <source>
        <dbReference type="SAM" id="Phobius"/>
    </source>
</evidence>
<feature type="transmembrane region" description="Helical" evidence="1">
    <location>
        <begin position="54"/>
        <end position="72"/>
    </location>
</feature>
<reference evidence="2 3" key="1">
    <citation type="submission" date="2018-05" db="EMBL/GenBank/DDBJ databases">
        <title>Methanosarcina gilichinskyana sp. nov., a novel methanogenic archaeon isolated from Holocene permafrost, North East Russia.</title>
        <authorList>
            <person name="Oshurkova V."/>
            <person name="Meer M."/>
            <person name="Bochkareva O."/>
            <person name="Shcherbakova V."/>
        </authorList>
    </citation>
    <scope>NUCLEOTIDE SEQUENCE [LARGE SCALE GENOMIC DNA]</scope>
    <source>
        <strain evidence="2 3">JL01</strain>
    </source>
</reference>
<dbReference type="Proteomes" id="UP000300067">
    <property type="component" value="Chromosome"/>
</dbReference>
<organism evidence="2 3">
    <name type="scientific">Methanosarcina mazei</name>
    <name type="common">Methanosarcina frisia</name>
    <dbReference type="NCBI Taxonomy" id="2209"/>
    <lineage>
        <taxon>Archaea</taxon>
        <taxon>Methanobacteriati</taxon>
        <taxon>Methanobacteriota</taxon>
        <taxon>Stenosarchaea group</taxon>
        <taxon>Methanomicrobia</taxon>
        <taxon>Methanosarcinales</taxon>
        <taxon>Methanosarcinaceae</taxon>
        <taxon>Methanosarcina</taxon>
    </lineage>
</organism>
<keyword evidence="1" id="KW-1133">Transmembrane helix</keyword>
<dbReference type="EMBL" id="CP029709">
    <property type="protein sequence ID" value="QCR14809.1"/>
    <property type="molecule type" value="Genomic_DNA"/>
</dbReference>
<dbReference type="AlphaFoldDB" id="A0A4P8QYK4"/>
<protein>
    <submittedName>
        <fullName evidence="2">Uncharacterized protein</fullName>
    </submittedName>
</protein>
<gene>
    <name evidence="2" type="ORF">DKM28_00950</name>
</gene>
<sequence>MEIKKAHFGDKKHNFRKVRNIEREKLHRFYNKTYALNKKGKCDHRLNYLDIVLYRTYALACFAGNFLISLIFKLRYRLVF</sequence>
<keyword evidence="1" id="KW-0472">Membrane</keyword>